<dbReference type="Proteomes" id="UP000002774">
    <property type="component" value="Chromosome"/>
</dbReference>
<dbReference type="RefSeq" id="WP_008509987.1">
    <property type="nucleotide sequence ID" value="NZ_CM001403.1"/>
</dbReference>
<sequence length="79" mass="9068">MKYTRLLLYSKALFLFLLMILLSARLRAQGSNQLNFNKKQLSLQLIVDKLKSSYKVAFDADVNMAKTITCLQKPSRLIS</sequence>
<protein>
    <submittedName>
        <fullName evidence="1">Uncharacterized protein</fullName>
    </submittedName>
</protein>
<dbReference type="AlphaFoldDB" id="H1Y798"/>
<accession>H1Y798</accession>
<evidence type="ECO:0000313" key="2">
    <source>
        <dbReference type="Proteomes" id="UP000002774"/>
    </source>
</evidence>
<gene>
    <name evidence="1" type="ORF">Mucpa_4901</name>
</gene>
<dbReference type="EMBL" id="CM001403">
    <property type="protein sequence ID" value="EHQ28985.1"/>
    <property type="molecule type" value="Genomic_DNA"/>
</dbReference>
<organism evidence="1 2">
    <name type="scientific">Mucilaginibacter paludis DSM 18603</name>
    <dbReference type="NCBI Taxonomy" id="714943"/>
    <lineage>
        <taxon>Bacteria</taxon>
        <taxon>Pseudomonadati</taxon>
        <taxon>Bacteroidota</taxon>
        <taxon>Sphingobacteriia</taxon>
        <taxon>Sphingobacteriales</taxon>
        <taxon>Sphingobacteriaceae</taxon>
        <taxon>Mucilaginibacter</taxon>
    </lineage>
</organism>
<dbReference type="HOGENOM" id="CLU_2602187_0_0_10"/>
<dbReference type="STRING" id="714943.Mucpa_4901"/>
<evidence type="ECO:0000313" key="1">
    <source>
        <dbReference type="EMBL" id="EHQ28985.1"/>
    </source>
</evidence>
<proteinExistence type="predicted"/>
<name>H1Y798_9SPHI</name>
<reference evidence="1" key="1">
    <citation type="submission" date="2011-09" db="EMBL/GenBank/DDBJ databases">
        <title>The permanent draft genome of Mucilaginibacter paludis DSM 18603.</title>
        <authorList>
            <consortium name="US DOE Joint Genome Institute (JGI-PGF)"/>
            <person name="Lucas S."/>
            <person name="Han J."/>
            <person name="Lapidus A."/>
            <person name="Bruce D."/>
            <person name="Goodwin L."/>
            <person name="Pitluck S."/>
            <person name="Peters L."/>
            <person name="Kyrpides N."/>
            <person name="Mavromatis K."/>
            <person name="Ivanova N."/>
            <person name="Mikhailova N."/>
            <person name="Held B."/>
            <person name="Detter J.C."/>
            <person name="Tapia R."/>
            <person name="Han C."/>
            <person name="Land M."/>
            <person name="Hauser L."/>
            <person name="Markowitz V."/>
            <person name="Cheng J.-F."/>
            <person name="Hugenholtz P."/>
            <person name="Woyke T."/>
            <person name="Wu D."/>
            <person name="Tindall B."/>
            <person name="Brambilla E."/>
            <person name="Klenk H.-P."/>
            <person name="Eisen J.A."/>
        </authorList>
    </citation>
    <scope>NUCLEOTIDE SEQUENCE [LARGE SCALE GENOMIC DNA]</scope>
    <source>
        <strain evidence="1">DSM 18603</strain>
    </source>
</reference>
<keyword evidence="2" id="KW-1185">Reference proteome</keyword>